<evidence type="ECO:0000313" key="10">
    <source>
        <dbReference type="Proteomes" id="UP001241110"/>
    </source>
</evidence>
<feature type="compositionally biased region" description="Basic and acidic residues" evidence="6">
    <location>
        <begin position="622"/>
        <end position="636"/>
    </location>
</feature>
<comment type="caution">
    <text evidence="9">The sequence shown here is derived from an EMBL/GenBank/DDBJ whole genome shotgun (WGS) entry which is preliminary data.</text>
</comment>
<feature type="compositionally biased region" description="Polar residues" evidence="6">
    <location>
        <begin position="607"/>
        <end position="619"/>
    </location>
</feature>
<evidence type="ECO:0000256" key="7">
    <source>
        <dbReference type="SAM" id="SignalP"/>
    </source>
</evidence>
<dbReference type="Pfam" id="PF17804">
    <property type="entry name" value="TSP_NTD"/>
    <property type="match status" value="1"/>
</dbReference>
<keyword evidence="7" id="KW-0732">Signal</keyword>
<protein>
    <submittedName>
        <fullName evidence="9">Carboxy terminal-processing peptidase</fullName>
        <ecNumber evidence="9">3.4.21.102</ecNumber>
    </submittedName>
</protein>
<dbReference type="CDD" id="cd06782">
    <property type="entry name" value="cpPDZ_CPP-like"/>
    <property type="match status" value="1"/>
</dbReference>
<dbReference type="InterPro" id="IPR001478">
    <property type="entry name" value="PDZ"/>
</dbReference>
<dbReference type="EMBL" id="JASJOS010000003">
    <property type="protein sequence ID" value="MDJ1480321.1"/>
    <property type="molecule type" value="Genomic_DNA"/>
</dbReference>
<dbReference type="GO" id="GO:0030288">
    <property type="term" value="C:outer membrane-bounded periplasmic space"/>
    <property type="evidence" value="ECO:0007669"/>
    <property type="project" value="TreeGrafter"/>
</dbReference>
<dbReference type="Pfam" id="PF11818">
    <property type="entry name" value="DUF3340"/>
    <property type="match status" value="1"/>
</dbReference>
<feature type="region of interest" description="Disordered" evidence="6">
    <location>
        <begin position="607"/>
        <end position="667"/>
    </location>
</feature>
<accession>A0AAE3QKJ4</accession>
<dbReference type="EC" id="3.4.21.102" evidence="9"/>
<dbReference type="InterPro" id="IPR029045">
    <property type="entry name" value="ClpP/crotonase-like_dom_sf"/>
</dbReference>
<dbReference type="Gene3D" id="2.30.42.10">
    <property type="match status" value="1"/>
</dbReference>
<dbReference type="SUPFAM" id="SSF52096">
    <property type="entry name" value="ClpP/crotonase"/>
    <property type="match status" value="1"/>
</dbReference>
<keyword evidence="3 5" id="KW-0378">Hydrolase</keyword>
<dbReference type="CDD" id="cd07560">
    <property type="entry name" value="Peptidase_S41_CPP"/>
    <property type="match status" value="1"/>
</dbReference>
<dbReference type="SMART" id="SM00228">
    <property type="entry name" value="PDZ"/>
    <property type="match status" value="1"/>
</dbReference>
<proteinExistence type="inferred from homology"/>
<dbReference type="RefSeq" id="WP_313976901.1">
    <property type="nucleotide sequence ID" value="NZ_JASJOR010000007.1"/>
</dbReference>
<dbReference type="GO" id="GO:0007165">
    <property type="term" value="P:signal transduction"/>
    <property type="evidence" value="ECO:0007669"/>
    <property type="project" value="TreeGrafter"/>
</dbReference>
<dbReference type="Pfam" id="PF00595">
    <property type="entry name" value="PDZ"/>
    <property type="match status" value="1"/>
</dbReference>
<dbReference type="NCBIfam" id="TIGR00225">
    <property type="entry name" value="prc"/>
    <property type="match status" value="1"/>
</dbReference>
<sequence>MIVKKSLLVLLPLLVGANFIYTQTFDNQPKTDLTPTSDQSKVSVLIAQILSQGHYQKTTLNDTLSSQLLDNYLKNLDYNRMYFLASDVQGFEKYRYQLDNDLKDGNLAAAYEIYQVYKNRALERDTYVAKLLEKEMDFTVDEYYETNREKASWAKNPDELNDLWRKNIKEQALRLKLNNKKWDEISKVVGERYKNIDKIISQTTSEDVFEAYMNAFAENIDPHTSYLSPARSANFKIDMTRSLEGIGASLREQNDYTTVTEVIPGGPAFKSKQVQKGDRIVAVAQGDDGKMVDVIGWRVDEVVKLIRGAKGTIVRLQLLSSNADVTAPPRELRLVRDKIKLEESSAKGEIVPITHNGKPFRLGVIQIPAFYANYEDRQKGETNYKSTTNDVKRIIGELQTQKMDALVLDLRNNGGGLLSEAIDLTGLFIPDGPVVQVRNSNGSIDVLKDNDKSQAYTGPLAVLINRFSASASEIFAGAIQDYKRGVIVGEQSYGKGTVQSQLDLNRYMQGTDKLGQVNLTIAKFYRVTGNSTQLKGVTPDVQLPSVFSAAEFGESSQPHALAWDQIPASNFKPVNNISEKLVSVLEKNYEKRLQSDADLKELQQQINDAQKARSNTKVSLQEAKRRKEREEAEKKNKMLAAAEEEVQDNPSDTEAASTNSEEPKKKLYNLKKDDYLKETTRLIADLLHAAK</sequence>
<feature type="compositionally biased region" description="Polar residues" evidence="6">
    <location>
        <begin position="648"/>
        <end position="660"/>
    </location>
</feature>
<feature type="domain" description="PDZ" evidence="8">
    <location>
        <begin position="236"/>
        <end position="313"/>
    </location>
</feature>
<dbReference type="PANTHER" id="PTHR32060">
    <property type="entry name" value="TAIL-SPECIFIC PROTEASE"/>
    <property type="match status" value="1"/>
</dbReference>
<keyword evidence="2 5" id="KW-0645">Protease</keyword>
<evidence type="ECO:0000256" key="2">
    <source>
        <dbReference type="ARBA" id="ARBA00022670"/>
    </source>
</evidence>
<evidence type="ECO:0000256" key="5">
    <source>
        <dbReference type="RuleBase" id="RU004404"/>
    </source>
</evidence>
<feature type="chain" id="PRO_5041935469" evidence="7">
    <location>
        <begin position="23"/>
        <end position="691"/>
    </location>
</feature>
<comment type="similarity">
    <text evidence="1 5">Belongs to the peptidase S41A family.</text>
</comment>
<dbReference type="InterPro" id="IPR005151">
    <property type="entry name" value="Tail-specific_protease"/>
</dbReference>
<dbReference type="GO" id="GO:0006508">
    <property type="term" value="P:proteolysis"/>
    <property type="evidence" value="ECO:0007669"/>
    <property type="project" value="UniProtKB-KW"/>
</dbReference>
<evidence type="ECO:0000256" key="1">
    <source>
        <dbReference type="ARBA" id="ARBA00009179"/>
    </source>
</evidence>
<dbReference type="Pfam" id="PF03572">
    <property type="entry name" value="Peptidase_S41"/>
    <property type="match status" value="1"/>
</dbReference>
<dbReference type="GO" id="GO:0004252">
    <property type="term" value="F:serine-type endopeptidase activity"/>
    <property type="evidence" value="ECO:0007669"/>
    <property type="project" value="UniProtKB-EC"/>
</dbReference>
<dbReference type="InterPro" id="IPR040573">
    <property type="entry name" value="TSP_N"/>
</dbReference>
<evidence type="ECO:0000259" key="8">
    <source>
        <dbReference type="PROSITE" id="PS50106"/>
    </source>
</evidence>
<dbReference type="Proteomes" id="UP001241110">
    <property type="component" value="Unassembled WGS sequence"/>
</dbReference>
<dbReference type="PANTHER" id="PTHR32060:SF22">
    <property type="entry name" value="CARBOXYL-TERMINAL-PROCESSING PEPTIDASE 3, CHLOROPLASTIC"/>
    <property type="match status" value="1"/>
</dbReference>
<dbReference type="InterPro" id="IPR004447">
    <property type="entry name" value="Peptidase_S41A"/>
</dbReference>
<name>A0AAE3QKJ4_9BACT</name>
<reference evidence="9" key="1">
    <citation type="submission" date="2023-05" db="EMBL/GenBank/DDBJ databases">
        <authorList>
            <person name="Zhang X."/>
        </authorList>
    </citation>
    <scope>NUCLEOTIDE SEQUENCE</scope>
    <source>
        <strain evidence="9">YF14B1</strain>
    </source>
</reference>
<evidence type="ECO:0000256" key="6">
    <source>
        <dbReference type="SAM" id="MobiDB-lite"/>
    </source>
</evidence>
<dbReference type="InterPro" id="IPR020992">
    <property type="entry name" value="Tail_Prtase_C"/>
</dbReference>
<dbReference type="FunFam" id="3.90.226.10:FF:000090">
    <property type="entry name" value="Tail-specific protease"/>
    <property type="match status" value="1"/>
</dbReference>
<dbReference type="Gene3D" id="3.90.226.10">
    <property type="entry name" value="2-enoyl-CoA Hydratase, Chain A, domain 1"/>
    <property type="match status" value="1"/>
</dbReference>
<evidence type="ECO:0000256" key="4">
    <source>
        <dbReference type="ARBA" id="ARBA00022825"/>
    </source>
</evidence>
<dbReference type="InterPro" id="IPR036034">
    <property type="entry name" value="PDZ_sf"/>
</dbReference>
<gene>
    <name evidence="9" type="ORF">QNI16_07485</name>
</gene>
<feature type="signal peptide" evidence="7">
    <location>
        <begin position="1"/>
        <end position="22"/>
    </location>
</feature>
<organism evidence="9 10">
    <name type="scientific">Xanthocytophaga flava</name>
    <dbReference type="NCBI Taxonomy" id="3048013"/>
    <lineage>
        <taxon>Bacteria</taxon>
        <taxon>Pseudomonadati</taxon>
        <taxon>Bacteroidota</taxon>
        <taxon>Cytophagia</taxon>
        <taxon>Cytophagales</taxon>
        <taxon>Rhodocytophagaceae</taxon>
        <taxon>Xanthocytophaga</taxon>
    </lineage>
</organism>
<dbReference type="SUPFAM" id="SSF50156">
    <property type="entry name" value="PDZ domain-like"/>
    <property type="match status" value="1"/>
</dbReference>
<dbReference type="PROSITE" id="PS50106">
    <property type="entry name" value="PDZ"/>
    <property type="match status" value="1"/>
</dbReference>
<dbReference type="AlphaFoldDB" id="A0AAE3QKJ4"/>
<keyword evidence="4 5" id="KW-0720">Serine protease</keyword>
<dbReference type="SMART" id="SM00245">
    <property type="entry name" value="TSPc"/>
    <property type="match status" value="1"/>
</dbReference>
<evidence type="ECO:0000313" key="9">
    <source>
        <dbReference type="EMBL" id="MDJ1480321.1"/>
    </source>
</evidence>
<evidence type="ECO:0000256" key="3">
    <source>
        <dbReference type="ARBA" id="ARBA00022801"/>
    </source>
</evidence>